<organism evidence="3 4">
    <name type="scientific">Pseudopithomyces chartarum</name>
    <dbReference type="NCBI Taxonomy" id="1892770"/>
    <lineage>
        <taxon>Eukaryota</taxon>
        <taxon>Fungi</taxon>
        <taxon>Dikarya</taxon>
        <taxon>Ascomycota</taxon>
        <taxon>Pezizomycotina</taxon>
        <taxon>Dothideomycetes</taxon>
        <taxon>Pleosporomycetidae</taxon>
        <taxon>Pleosporales</taxon>
        <taxon>Massarineae</taxon>
        <taxon>Didymosphaeriaceae</taxon>
        <taxon>Pseudopithomyces</taxon>
    </lineage>
</organism>
<accession>A0AAN6MA36</accession>
<dbReference type="EMBL" id="WVTA01000001">
    <property type="protein sequence ID" value="KAK3217331.1"/>
    <property type="molecule type" value="Genomic_DNA"/>
</dbReference>
<dbReference type="PANTHER" id="PTHR39460">
    <property type="entry name" value="EXPRESSED PROTEIN"/>
    <property type="match status" value="1"/>
</dbReference>
<name>A0AAN6MA36_9PLEO</name>
<dbReference type="Pfam" id="PF24855">
    <property type="entry name" value="DUF7729"/>
    <property type="match status" value="1"/>
</dbReference>
<evidence type="ECO:0000313" key="4">
    <source>
        <dbReference type="Proteomes" id="UP001280581"/>
    </source>
</evidence>
<proteinExistence type="predicted"/>
<dbReference type="AlphaFoldDB" id="A0AAN6MA36"/>
<feature type="transmembrane region" description="Helical" evidence="1">
    <location>
        <begin position="49"/>
        <end position="72"/>
    </location>
</feature>
<keyword evidence="1" id="KW-0812">Transmembrane</keyword>
<keyword evidence="1" id="KW-1133">Transmembrane helix</keyword>
<sequence length="381" mass="41263">MFHHEATMAWLQEHRDCDCDCDCKCLLRPPPRSLRPATTSSPVRRHPGLLLLLLSLLSWASLLGTTSAASLLPHVGRQDRARSAPTPQILEADPLVPGWDGPELVLDTREPPMPPAYYGHATETTSAPPAKRSIKTDPKANGDFEIPVPFDSALNNNFTTSCAQFFRAMLTSETVTDCHPFSLMLQTSNSLFKASRSFVRITQTLEATCAANSTQCKSGTNDLARQLLADDACKIDYDNNNPQVVQAYNGLIAYEPMYLASCLKDDDGDFCYANAVTNTTSEGIDAVPFYLPLGVNMPGGSRPTCNSCLQDEMAIFSSFAANSTQPISKTYSGAASTISMYCGTAFVNVTAAPLKGAASASTATFTPMLSLLIMVFFYIFQ</sequence>
<protein>
    <recommendedName>
        <fullName evidence="2">DUF7729 domain-containing protein</fullName>
    </recommendedName>
</protein>
<gene>
    <name evidence="3" type="ORF">GRF29_1g2771783</name>
</gene>
<evidence type="ECO:0000313" key="3">
    <source>
        <dbReference type="EMBL" id="KAK3217331.1"/>
    </source>
</evidence>
<feature type="transmembrane region" description="Helical" evidence="1">
    <location>
        <begin position="357"/>
        <end position="380"/>
    </location>
</feature>
<comment type="caution">
    <text evidence="3">The sequence shown here is derived from an EMBL/GenBank/DDBJ whole genome shotgun (WGS) entry which is preliminary data.</text>
</comment>
<evidence type="ECO:0000256" key="1">
    <source>
        <dbReference type="SAM" id="Phobius"/>
    </source>
</evidence>
<keyword evidence="1" id="KW-0472">Membrane</keyword>
<dbReference type="InterPro" id="IPR056146">
    <property type="entry name" value="DUF7729"/>
</dbReference>
<feature type="domain" description="DUF7729" evidence="2">
    <location>
        <begin position="146"/>
        <end position="350"/>
    </location>
</feature>
<evidence type="ECO:0000259" key="2">
    <source>
        <dbReference type="Pfam" id="PF24855"/>
    </source>
</evidence>
<dbReference type="Proteomes" id="UP001280581">
    <property type="component" value="Unassembled WGS sequence"/>
</dbReference>
<keyword evidence="4" id="KW-1185">Reference proteome</keyword>
<dbReference type="PANTHER" id="PTHR39460:SF1">
    <property type="entry name" value="C6 TRANSCRIPTION FACTOR"/>
    <property type="match status" value="1"/>
</dbReference>
<feature type="transmembrane region" description="Helical" evidence="1">
    <location>
        <begin position="331"/>
        <end position="351"/>
    </location>
</feature>
<reference evidence="3 4" key="1">
    <citation type="submission" date="2021-02" db="EMBL/GenBank/DDBJ databases">
        <title>Genome assembly of Pseudopithomyces chartarum.</title>
        <authorList>
            <person name="Jauregui R."/>
            <person name="Singh J."/>
            <person name="Voisey C."/>
        </authorList>
    </citation>
    <scope>NUCLEOTIDE SEQUENCE [LARGE SCALE GENOMIC DNA]</scope>
    <source>
        <strain evidence="3 4">AGR01</strain>
    </source>
</reference>